<dbReference type="EMBL" id="LCCD01000055">
    <property type="protein sequence ID" value="KKS23280.1"/>
    <property type="molecule type" value="Genomic_DNA"/>
</dbReference>
<evidence type="ECO:0000256" key="2">
    <source>
        <dbReference type="ARBA" id="ARBA00022603"/>
    </source>
</evidence>
<dbReference type="GO" id="GO:0051539">
    <property type="term" value="F:4 iron, 4 sulfur cluster binding"/>
    <property type="evidence" value="ECO:0007669"/>
    <property type="project" value="UniProtKB-KW"/>
</dbReference>
<dbReference type="InterPro" id="IPR051198">
    <property type="entry name" value="BchE-like"/>
</dbReference>
<dbReference type="PROSITE" id="PS51918">
    <property type="entry name" value="RADICAL_SAM"/>
    <property type="match status" value="1"/>
</dbReference>
<keyword evidence="6" id="KW-0408">Iron</keyword>
<dbReference type="SMART" id="SM00729">
    <property type="entry name" value="Elp3"/>
    <property type="match status" value="1"/>
</dbReference>
<dbReference type="Pfam" id="PF02310">
    <property type="entry name" value="B12-binding"/>
    <property type="match status" value="1"/>
</dbReference>
<dbReference type="InterPro" id="IPR007197">
    <property type="entry name" value="rSAM"/>
</dbReference>
<dbReference type="PANTHER" id="PTHR43409">
    <property type="entry name" value="ANAEROBIC MAGNESIUM-PROTOPORPHYRIN IX MONOMETHYL ESTER CYCLASE-RELATED"/>
    <property type="match status" value="1"/>
</dbReference>
<evidence type="ECO:0000259" key="9">
    <source>
        <dbReference type="PROSITE" id="PS51918"/>
    </source>
</evidence>
<dbReference type="GO" id="GO:0003824">
    <property type="term" value="F:catalytic activity"/>
    <property type="evidence" value="ECO:0007669"/>
    <property type="project" value="InterPro"/>
</dbReference>
<accession>A0A0G0XEM1</accession>
<dbReference type="CDD" id="cd02068">
    <property type="entry name" value="radical_SAM_B12_BD"/>
    <property type="match status" value="1"/>
</dbReference>
<dbReference type="SFLD" id="SFLDS00029">
    <property type="entry name" value="Radical_SAM"/>
    <property type="match status" value="1"/>
</dbReference>
<evidence type="ECO:0000256" key="6">
    <source>
        <dbReference type="ARBA" id="ARBA00023004"/>
    </source>
</evidence>
<dbReference type="Pfam" id="PF04055">
    <property type="entry name" value="Radical_SAM"/>
    <property type="match status" value="1"/>
</dbReference>
<evidence type="ECO:0000256" key="5">
    <source>
        <dbReference type="ARBA" id="ARBA00022723"/>
    </source>
</evidence>
<dbReference type="InterPro" id="IPR006638">
    <property type="entry name" value="Elp3/MiaA/NifB-like_rSAM"/>
</dbReference>
<reference evidence="10 11" key="1">
    <citation type="journal article" date="2015" name="Nature">
        <title>rRNA introns, odd ribosomes, and small enigmatic genomes across a large radiation of phyla.</title>
        <authorList>
            <person name="Brown C.T."/>
            <person name="Hug L.A."/>
            <person name="Thomas B.C."/>
            <person name="Sharon I."/>
            <person name="Castelle C.J."/>
            <person name="Singh A."/>
            <person name="Wilkins M.J."/>
            <person name="Williams K.H."/>
            <person name="Banfield J.F."/>
        </authorList>
    </citation>
    <scope>NUCLEOTIDE SEQUENCE [LARGE SCALE GENOMIC DNA]</scope>
</reference>
<dbReference type="AlphaFoldDB" id="A0A0G0XEM1"/>
<feature type="domain" description="Radical SAM core" evidence="9">
    <location>
        <begin position="197"/>
        <end position="416"/>
    </location>
</feature>
<gene>
    <name evidence="10" type="ORF">UU83_C0055G0003</name>
</gene>
<comment type="cofactor">
    <cofactor evidence="1">
        <name>[4Fe-4S] cluster</name>
        <dbReference type="ChEBI" id="CHEBI:49883"/>
    </cofactor>
</comment>
<dbReference type="PANTHER" id="PTHR43409:SF7">
    <property type="entry name" value="BLL1977 PROTEIN"/>
    <property type="match status" value="1"/>
</dbReference>
<protein>
    <submittedName>
        <fullName evidence="10">Radical SAM domain protein</fullName>
    </submittedName>
</protein>
<dbReference type="InterPro" id="IPR036724">
    <property type="entry name" value="Cobalamin-bd_sf"/>
</dbReference>
<dbReference type="InterPro" id="IPR034466">
    <property type="entry name" value="Methyltransferase_Class_B"/>
</dbReference>
<dbReference type="SUPFAM" id="SSF102114">
    <property type="entry name" value="Radical SAM enzymes"/>
    <property type="match status" value="1"/>
</dbReference>
<dbReference type="GO" id="GO:0046872">
    <property type="term" value="F:metal ion binding"/>
    <property type="evidence" value="ECO:0007669"/>
    <property type="project" value="UniProtKB-KW"/>
</dbReference>
<name>A0A0G0XEM1_9BACT</name>
<dbReference type="Gene3D" id="3.40.50.280">
    <property type="entry name" value="Cobalamin-binding domain"/>
    <property type="match status" value="1"/>
</dbReference>
<dbReference type="SFLD" id="SFLDG01123">
    <property type="entry name" value="methyltransferase_(Class_B)"/>
    <property type="match status" value="1"/>
</dbReference>
<dbReference type="GO" id="GO:0031419">
    <property type="term" value="F:cobalamin binding"/>
    <property type="evidence" value="ECO:0007669"/>
    <property type="project" value="InterPro"/>
</dbReference>
<organism evidence="10 11">
    <name type="scientific">Candidatus Jorgensenbacteria bacterium GW2011_GWF2_41_8</name>
    <dbReference type="NCBI Taxonomy" id="1618667"/>
    <lineage>
        <taxon>Bacteria</taxon>
        <taxon>Candidatus Joergenseniibacteriota</taxon>
    </lineage>
</organism>
<evidence type="ECO:0000256" key="1">
    <source>
        <dbReference type="ARBA" id="ARBA00001966"/>
    </source>
</evidence>
<keyword evidence="4" id="KW-0949">S-adenosyl-L-methionine</keyword>
<comment type="caution">
    <text evidence="10">The sequence shown here is derived from an EMBL/GenBank/DDBJ whole genome shotgun (WGS) entry which is preliminary data.</text>
</comment>
<feature type="domain" description="B12-binding" evidence="8">
    <location>
        <begin position="12"/>
        <end position="149"/>
    </location>
</feature>
<keyword evidence="2" id="KW-0489">Methyltransferase</keyword>
<keyword evidence="5" id="KW-0479">Metal-binding</keyword>
<evidence type="ECO:0000256" key="3">
    <source>
        <dbReference type="ARBA" id="ARBA00022679"/>
    </source>
</evidence>
<sequence length="481" mass="56570">MKILLINLPRVFETSDFTTPDYFLHDFVRYPPLGLLAIAADISPKHSLEILDTAVKDMSLEQIIDYVTEKKPDVLGISVVTRRLYAMHWITKRLKEKMPELKIVVGGPHVNYFPRETMELGFVDYALTGFCEKSFPQLIEAMEKGERADGFKKIPNLNFFLDGKIFSNPPVPAPMILDETPFPKRTLINLQDYYTVADKEPMTTLYTSQGCPNRCIYCDVQEKMWHYRTAKNVVDEFEEISRLGIKMIYVMDDTFNISRQRVIDICNEIIKRGLKIKWSTRGRVFPFDEEMAELFKKSGGIRWHIGVETLDPEILKYIKKGVTIPQVENFFKICHKYGIETMAYFIIGFPMETAEYRKNLLKNVLKLKPTYVYFNVLCPLPKTAYYQALLEDGVFKKDFWAEFVKNPVPDFQIPYPRSEKEQEELIKLSDNYGRKFYFRPIFIIREIWSSLFYPKALFYKIRAGFVMLYNIFLRRLSRYAE</sequence>
<dbReference type="InterPro" id="IPR023404">
    <property type="entry name" value="rSAM_horseshoe"/>
</dbReference>
<dbReference type="InterPro" id="IPR006158">
    <property type="entry name" value="Cobalamin-bd"/>
</dbReference>
<dbReference type="InterPro" id="IPR058240">
    <property type="entry name" value="rSAM_sf"/>
</dbReference>
<keyword evidence="3" id="KW-0808">Transferase</keyword>
<evidence type="ECO:0000313" key="11">
    <source>
        <dbReference type="Proteomes" id="UP000033856"/>
    </source>
</evidence>
<evidence type="ECO:0000313" key="10">
    <source>
        <dbReference type="EMBL" id="KKS23280.1"/>
    </source>
</evidence>
<dbReference type="Gene3D" id="3.80.30.20">
    <property type="entry name" value="tm_1862 like domain"/>
    <property type="match status" value="1"/>
</dbReference>
<dbReference type="SFLD" id="SFLDG01082">
    <property type="entry name" value="B12-binding_domain_containing"/>
    <property type="match status" value="1"/>
</dbReference>
<proteinExistence type="predicted"/>
<evidence type="ECO:0000256" key="7">
    <source>
        <dbReference type="ARBA" id="ARBA00023014"/>
    </source>
</evidence>
<dbReference type="SUPFAM" id="SSF52242">
    <property type="entry name" value="Cobalamin (vitamin B12)-binding domain"/>
    <property type="match status" value="1"/>
</dbReference>
<dbReference type="PROSITE" id="PS51332">
    <property type="entry name" value="B12_BINDING"/>
    <property type="match status" value="1"/>
</dbReference>
<dbReference type="CDD" id="cd01335">
    <property type="entry name" value="Radical_SAM"/>
    <property type="match status" value="1"/>
</dbReference>
<evidence type="ECO:0000256" key="4">
    <source>
        <dbReference type="ARBA" id="ARBA00022691"/>
    </source>
</evidence>
<evidence type="ECO:0000259" key="8">
    <source>
        <dbReference type="PROSITE" id="PS51332"/>
    </source>
</evidence>
<keyword evidence="7" id="KW-0411">Iron-sulfur</keyword>
<dbReference type="Proteomes" id="UP000033856">
    <property type="component" value="Unassembled WGS sequence"/>
</dbReference>